<organism evidence="2 3">
    <name type="scientific">Fusarium mundagurra</name>
    <dbReference type="NCBI Taxonomy" id="1567541"/>
    <lineage>
        <taxon>Eukaryota</taxon>
        <taxon>Fungi</taxon>
        <taxon>Dikarya</taxon>
        <taxon>Ascomycota</taxon>
        <taxon>Pezizomycotina</taxon>
        <taxon>Sordariomycetes</taxon>
        <taxon>Hypocreomycetidae</taxon>
        <taxon>Hypocreales</taxon>
        <taxon>Nectriaceae</taxon>
        <taxon>Fusarium</taxon>
        <taxon>Fusarium fujikuroi species complex</taxon>
    </lineage>
</organism>
<feature type="compositionally biased region" description="Polar residues" evidence="1">
    <location>
        <begin position="68"/>
        <end position="88"/>
    </location>
</feature>
<name>A0A8H5XZE3_9HYPO</name>
<feature type="region of interest" description="Disordered" evidence="1">
    <location>
        <begin position="20"/>
        <end position="44"/>
    </location>
</feature>
<evidence type="ECO:0000313" key="3">
    <source>
        <dbReference type="Proteomes" id="UP000544331"/>
    </source>
</evidence>
<proteinExistence type="predicted"/>
<dbReference type="EMBL" id="JAAOAN010000641">
    <property type="protein sequence ID" value="KAF5702122.1"/>
    <property type="molecule type" value="Genomic_DNA"/>
</dbReference>
<reference evidence="2 3" key="1">
    <citation type="submission" date="2020-05" db="EMBL/GenBank/DDBJ databases">
        <title>Identification and distribution of gene clusters putatively required for synthesis of sphingolipid metabolism inhibitors in phylogenetically diverse species of the filamentous fungus Fusarium.</title>
        <authorList>
            <person name="Kim H.-S."/>
            <person name="Busman M."/>
            <person name="Brown D.W."/>
            <person name="Divon H."/>
            <person name="Uhlig S."/>
            <person name="Proctor R.H."/>
        </authorList>
    </citation>
    <scope>NUCLEOTIDE SEQUENCE [LARGE SCALE GENOMIC DNA]</scope>
    <source>
        <strain evidence="2 3">NRRL 66235</strain>
    </source>
</reference>
<evidence type="ECO:0000256" key="1">
    <source>
        <dbReference type="SAM" id="MobiDB-lite"/>
    </source>
</evidence>
<evidence type="ECO:0000313" key="2">
    <source>
        <dbReference type="EMBL" id="KAF5702122.1"/>
    </source>
</evidence>
<protein>
    <submittedName>
        <fullName evidence="2">Uncharacterized protein</fullName>
    </submittedName>
</protein>
<keyword evidence="3" id="KW-1185">Reference proteome</keyword>
<gene>
    <name evidence="2" type="ORF">FMUND_13617</name>
</gene>
<feature type="region of interest" description="Disordered" evidence="1">
    <location>
        <begin position="61"/>
        <end position="93"/>
    </location>
</feature>
<comment type="caution">
    <text evidence="2">The sequence shown here is derived from an EMBL/GenBank/DDBJ whole genome shotgun (WGS) entry which is preliminary data.</text>
</comment>
<dbReference type="AlphaFoldDB" id="A0A8H5XZE3"/>
<dbReference type="Proteomes" id="UP000544331">
    <property type="component" value="Unassembled WGS sequence"/>
</dbReference>
<accession>A0A8H5XZE3</accession>
<sequence>MGLCATESVVIGTGLIHDFSSSSSSLPPLKNTAQQTKGGILDRSEGDRVLADTEAANRSRFRALGRSQADSRSQSINTISLPSSQNGQPRRLLTPEPPQYVTVMAVEDHSKFGDRTVHVDLIPVPQS</sequence>